<dbReference type="OrthoDB" id="9804184at2"/>
<feature type="domain" description="DUF1232" evidence="5">
    <location>
        <begin position="53"/>
        <end position="88"/>
    </location>
</feature>
<proteinExistence type="predicted"/>
<dbReference type="RefSeq" id="WP_028764610.1">
    <property type="nucleotide sequence ID" value="NZ_BPEU01000035.1"/>
</dbReference>
<organism evidence="7 8">
    <name type="scientific">Shewanella colwelliana</name>
    <name type="common">Alteromonas colwelliana</name>
    <dbReference type="NCBI Taxonomy" id="23"/>
    <lineage>
        <taxon>Bacteria</taxon>
        <taxon>Pseudomonadati</taxon>
        <taxon>Pseudomonadota</taxon>
        <taxon>Gammaproteobacteria</taxon>
        <taxon>Alteromonadales</taxon>
        <taxon>Shewanellaceae</taxon>
        <taxon>Shewanella</taxon>
    </lineage>
</organism>
<name>A0A1E5IU36_SHECO</name>
<dbReference type="Pfam" id="PF06803">
    <property type="entry name" value="DUF1232"/>
    <property type="match status" value="1"/>
</dbReference>
<keyword evidence="2" id="KW-0812">Transmembrane</keyword>
<evidence type="ECO:0000313" key="6">
    <source>
        <dbReference type="EMBL" id="GIU45795.1"/>
    </source>
</evidence>
<evidence type="ECO:0000256" key="3">
    <source>
        <dbReference type="ARBA" id="ARBA00022989"/>
    </source>
</evidence>
<keyword evidence="9" id="KW-1185">Reference proteome</keyword>
<reference evidence="7 8" key="1">
    <citation type="submission" date="2016-07" db="EMBL/GenBank/DDBJ databases">
        <title>Whole-genome of two Shewanella species isolated from a digestive organ of sea cucumber Apostichopus japonicus Selenka 1867.</title>
        <authorList>
            <person name="Hong H.-H."/>
            <person name="Choi H."/>
            <person name="Cheon S."/>
            <person name="Oh J.-S."/>
            <person name="Lee H.-G."/>
            <person name="Park C."/>
        </authorList>
    </citation>
    <scope>NUCLEOTIDE SEQUENCE [LARGE SCALE GENOMIC DNA]</scope>
    <source>
        <strain evidence="7 8">CSB03KR</strain>
    </source>
</reference>
<evidence type="ECO:0000259" key="5">
    <source>
        <dbReference type="Pfam" id="PF06803"/>
    </source>
</evidence>
<protein>
    <recommendedName>
        <fullName evidence="5">DUF1232 domain-containing protein</fullName>
    </recommendedName>
</protein>
<dbReference type="EMBL" id="MCBT01000027">
    <property type="protein sequence ID" value="OEG74055.1"/>
    <property type="molecule type" value="Genomic_DNA"/>
</dbReference>
<dbReference type="Proteomes" id="UP000095230">
    <property type="component" value="Unassembled WGS sequence"/>
</dbReference>
<evidence type="ECO:0000256" key="1">
    <source>
        <dbReference type="ARBA" id="ARBA00004127"/>
    </source>
</evidence>
<evidence type="ECO:0000256" key="4">
    <source>
        <dbReference type="ARBA" id="ARBA00023136"/>
    </source>
</evidence>
<evidence type="ECO:0000313" key="9">
    <source>
        <dbReference type="Proteomes" id="UP000773469"/>
    </source>
</evidence>
<evidence type="ECO:0000313" key="8">
    <source>
        <dbReference type="Proteomes" id="UP000095230"/>
    </source>
</evidence>
<comment type="subcellular location">
    <subcellularLocation>
        <location evidence="1">Endomembrane system</location>
        <topology evidence="1">Multi-pass membrane protein</topology>
    </subcellularLocation>
</comment>
<dbReference type="InterPro" id="IPR010652">
    <property type="entry name" value="DUF1232"/>
</dbReference>
<comment type="caution">
    <text evidence="7">The sequence shown here is derived from an EMBL/GenBank/DDBJ whole genome shotgun (WGS) entry which is preliminary data.</text>
</comment>
<sequence>MSDLTGGNGADAYSDESFWNKVKQFAKQAGREVIDNALCLYYAAQRPDTPKWAKTVIFGALAYFIAPIDAIPDLTPFVGFTDDLGALAAALAMVSVYVDDNVKNQAAEKTAAWFD</sequence>
<gene>
    <name evidence="7" type="ORF">BEL05_20480</name>
    <name evidence="6" type="ORF">TUM3794_36920</name>
</gene>
<accession>A0A1E5IU36</accession>
<dbReference type="PIRSF" id="PIRSF031804">
    <property type="entry name" value="UCP031804"/>
    <property type="match status" value="1"/>
</dbReference>
<dbReference type="AlphaFoldDB" id="A0A1E5IU36"/>
<dbReference type="GO" id="GO:0012505">
    <property type="term" value="C:endomembrane system"/>
    <property type="evidence" value="ECO:0007669"/>
    <property type="project" value="UniProtKB-SubCell"/>
</dbReference>
<dbReference type="InterPro" id="IPR016983">
    <property type="entry name" value="UCP031804"/>
</dbReference>
<dbReference type="Proteomes" id="UP000773469">
    <property type="component" value="Unassembled WGS sequence"/>
</dbReference>
<dbReference type="EMBL" id="BPEU01000035">
    <property type="protein sequence ID" value="GIU45795.1"/>
    <property type="molecule type" value="Genomic_DNA"/>
</dbReference>
<keyword evidence="4" id="KW-0472">Membrane</keyword>
<evidence type="ECO:0000313" key="7">
    <source>
        <dbReference type="EMBL" id="OEG74055.1"/>
    </source>
</evidence>
<keyword evidence="3" id="KW-1133">Transmembrane helix</keyword>
<reference evidence="6 9" key="2">
    <citation type="submission" date="2021-05" db="EMBL/GenBank/DDBJ databases">
        <title>Molecular characterization for Shewanella algae harboring chromosomal blaOXA-55-like strains isolated from clinical and environment sample.</title>
        <authorList>
            <person name="Ohama Y."/>
            <person name="Aoki K."/>
            <person name="Harada S."/>
            <person name="Moriya K."/>
            <person name="Ishii Y."/>
            <person name="Tateda K."/>
        </authorList>
    </citation>
    <scope>NUCLEOTIDE SEQUENCE [LARGE SCALE GENOMIC DNA]</scope>
    <source>
        <strain evidence="6 9">MBTL60-118</strain>
    </source>
</reference>
<evidence type="ECO:0000256" key="2">
    <source>
        <dbReference type="ARBA" id="ARBA00022692"/>
    </source>
</evidence>